<dbReference type="InterPro" id="IPR011029">
    <property type="entry name" value="DEATH-like_dom_sf"/>
</dbReference>
<dbReference type="InterPro" id="IPR043136">
    <property type="entry name" value="B30.2/SPRY_sf"/>
</dbReference>
<dbReference type="SUPFAM" id="SSF47986">
    <property type="entry name" value="DEATH domain"/>
    <property type="match status" value="1"/>
</dbReference>
<dbReference type="FunFam" id="3.40.50.300:FF:000210">
    <property type="entry name" value="Si:dkey-16p6.1"/>
    <property type="match status" value="1"/>
</dbReference>
<dbReference type="InterPro" id="IPR041075">
    <property type="entry name" value="NOD1/2_WH"/>
</dbReference>
<dbReference type="PROSITE" id="PS50188">
    <property type="entry name" value="B302_SPRY"/>
    <property type="match status" value="1"/>
</dbReference>
<evidence type="ECO:0000259" key="8">
    <source>
        <dbReference type="PROSITE" id="PS50188"/>
    </source>
</evidence>
<dbReference type="InterPro" id="IPR001870">
    <property type="entry name" value="B30.2/SPRY"/>
</dbReference>
<dbReference type="InterPro" id="IPR003877">
    <property type="entry name" value="SPRY_dom"/>
</dbReference>
<dbReference type="InterPro" id="IPR027417">
    <property type="entry name" value="P-loop_NTPase"/>
</dbReference>
<protein>
    <recommendedName>
        <fullName evidence="13">NACHT, LRR and PYD domains-containing protein 12-like</fullName>
    </recommendedName>
</protein>
<dbReference type="InterPro" id="IPR001611">
    <property type="entry name" value="Leu-rich_rpt"/>
</dbReference>
<evidence type="ECO:0008006" key="13">
    <source>
        <dbReference type="Google" id="ProtNLM"/>
    </source>
</evidence>
<feature type="region of interest" description="Disordered" evidence="7">
    <location>
        <begin position="91"/>
        <end position="126"/>
    </location>
</feature>
<dbReference type="GO" id="GO:0005737">
    <property type="term" value="C:cytoplasm"/>
    <property type="evidence" value="ECO:0007669"/>
    <property type="project" value="UniProtKB-SubCell"/>
</dbReference>
<dbReference type="SMART" id="SM00589">
    <property type="entry name" value="PRY"/>
    <property type="match status" value="1"/>
</dbReference>
<dbReference type="PANTHER" id="PTHR24106">
    <property type="entry name" value="NACHT, LRR AND CARD DOMAINS-CONTAINING"/>
    <property type="match status" value="1"/>
</dbReference>
<evidence type="ECO:0000256" key="1">
    <source>
        <dbReference type="ARBA" id="ARBA00004496"/>
    </source>
</evidence>
<feature type="domain" description="Pyrin" evidence="9">
    <location>
        <begin position="1"/>
        <end position="93"/>
    </location>
</feature>
<dbReference type="Proteomes" id="UP000824219">
    <property type="component" value="Linkage Group LG26"/>
</dbReference>
<evidence type="ECO:0000313" key="12">
    <source>
        <dbReference type="Proteomes" id="UP000824219"/>
    </source>
</evidence>
<dbReference type="InterPro" id="IPR006574">
    <property type="entry name" value="PRY"/>
</dbReference>
<feature type="domain" description="NACHT" evidence="10">
    <location>
        <begin position="214"/>
        <end position="346"/>
    </location>
</feature>
<evidence type="ECO:0000259" key="9">
    <source>
        <dbReference type="PROSITE" id="PS50824"/>
    </source>
</evidence>
<dbReference type="SUPFAM" id="SSF49899">
    <property type="entry name" value="Concanavalin A-like lectins/glucanases"/>
    <property type="match status" value="1"/>
</dbReference>
<dbReference type="Gene3D" id="3.80.10.10">
    <property type="entry name" value="Ribonuclease Inhibitor"/>
    <property type="match status" value="3"/>
</dbReference>
<keyword evidence="5" id="KW-0547">Nucleotide-binding</keyword>
<evidence type="ECO:0000256" key="4">
    <source>
        <dbReference type="ARBA" id="ARBA00022737"/>
    </source>
</evidence>
<dbReference type="SMART" id="SM01288">
    <property type="entry name" value="FISNA"/>
    <property type="match status" value="1"/>
</dbReference>
<dbReference type="GO" id="GO:0005524">
    <property type="term" value="F:ATP binding"/>
    <property type="evidence" value="ECO:0007669"/>
    <property type="project" value="UniProtKB-KW"/>
</dbReference>
<dbReference type="InterPro" id="IPR051261">
    <property type="entry name" value="NLR"/>
</dbReference>
<keyword evidence="12" id="KW-1185">Reference proteome</keyword>
<dbReference type="InterPro" id="IPR029495">
    <property type="entry name" value="NACHT-assoc"/>
</dbReference>
<reference evidence="11 12" key="1">
    <citation type="submission" date="2021-06" db="EMBL/GenBank/DDBJ databases">
        <title>Chromosome-level genome assembly of the red-tail catfish (Hemibagrus wyckioides).</title>
        <authorList>
            <person name="Shao F."/>
        </authorList>
    </citation>
    <scope>NUCLEOTIDE SEQUENCE [LARGE SCALE GENOMIC DNA]</scope>
    <source>
        <strain evidence="11">EC202008001</strain>
        <tissue evidence="11">Blood</tissue>
    </source>
</reference>
<sequence length="1195" mass="135905">MSQPYTMNRSAITLLKALDDLVGDDFERFVFFLCQRDDKKIPKGAVFKKSQVVVAEKMIETYGNQDALQITIDILKEMKNNNLARQLEKQIQQQQKESDQNAVPVEKQRLAHESRETGQPAGVKVSVKEQEPDQYQIVMEKHKDWLKTRNSFIVEETAKDKKKIRLNDIYTDLIITKGESDAHDKVLMNGDSKLSDETRINCNDIFRKNEEEIKTVLTKGVAGIGKTVSVQKFILDWAENKANQDVEFLFVLPFRQLNLIEADYSLHELLVYLHPQLKGCDSNIYVDKKILFIFDGLEESRIQLSFRKGHVSDVHTKCKVEALIINLIKGKLLPSALIWITSRPAAANQIPSEYINHVTEIQGFSDSRKEQYFRKRVTDMNEANRIISHIKKARSLHIMCQIPVFCWISVTALQNCLTHIHKEEIPTTLTEMYSHFLLVQINRKNEKFDQSHEIDSKLLLESNKNMILKLAELAFKQLLNSNVLFSEKDLEECGINVQGAFLYSGLCTEIFKMESPFFRTKVYCFVHLSFQEFFAALYVFYCYLCKNLAEVKMFLPKTKVVEGVPLDVLMKHAVNEALKSKNGHLDLFLRFLHGMSLESNQRLLQGLLPHTMSSPESVEKIKQNLKHGQKKNINPERWLNLSHCLIEMKDDTLQQEIQTYLKSKKKSKKLTLAHCSAMANMFQVSEEVIDELDLKKYNTTEEGRRRLIPALRNCRKAILADCHLTKTSCENIASALQSANSPLRELDLSDNDLQDAGLKLLYEGLKSLNCKLEILRLSNCKLTTLSALCLRNSSLRKLDLSYNNLQKGIDQLFTGLKSPNCKLDTLRISDCKLTAESCKSIGKALEKSPLRELDLSCNELRDKGMKLVSEGLKSSHCNLNLLKLSDCKLTEQSCPGISLVLRKANSSLRELDLSDNDLLDSGIKVLSDGLKSSECVLEILRLSGCCLTSQSCSSLVLALHSNPTHLTKLDLSYNHLGPELEEFISLKRTSDNKLEANMDHCGELRIARGLKKYAFKLTLDPNTANTRLSLTEENTRLLLMTEHQPQGQDHRPKFQYVTQVLSAESLSGRCYWEIEWHQKASIAVAYKSISKRGRRNDCVFGCSKKSWSLDLSGSVGDLNNCSVMHNNKIMVSSCSKFNRVAVYVDVPAGILSFYTISSDPPTLTRVHTFRTTFTETLFAGFGLKNVNDSISLIHF</sequence>
<accession>A0A9D3N7B9</accession>
<dbReference type="InterPro" id="IPR013320">
    <property type="entry name" value="ConA-like_dom_sf"/>
</dbReference>
<dbReference type="EMBL" id="JAHKSW010000026">
    <property type="protein sequence ID" value="KAG7316094.1"/>
    <property type="molecule type" value="Genomic_DNA"/>
</dbReference>
<proteinExistence type="predicted"/>
<dbReference type="PRINTS" id="PR01407">
    <property type="entry name" value="BUTYPHLNCDUF"/>
</dbReference>
<dbReference type="PROSITE" id="PS50824">
    <property type="entry name" value="DAPIN"/>
    <property type="match status" value="1"/>
</dbReference>
<dbReference type="Pfam" id="PF17776">
    <property type="entry name" value="NLRC4_HD2"/>
    <property type="match status" value="1"/>
</dbReference>
<dbReference type="SUPFAM" id="SSF52540">
    <property type="entry name" value="P-loop containing nucleoside triphosphate hydrolases"/>
    <property type="match status" value="1"/>
</dbReference>
<dbReference type="SMART" id="SM00368">
    <property type="entry name" value="LRR_RI"/>
    <property type="match status" value="8"/>
</dbReference>
<dbReference type="PROSITE" id="PS51450">
    <property type="entry name" value="LRR"/>
    <property type="match status" value="1"/>
</dbReference>
<dbReference type="InterPro" id="IPR032675">
    <property type="entry name" value="LRR_dom_sf"/>
</dbReference>
<dbReference type="InterPro" id="IPR003879">
    <property type="entry name" value="Butyrophylin_SPRY"/>
</dbReference>
<dbReference type="Gene3D" id="1.10.533.10">
    <property type="entry name" value="Death Domain, Fas"/>
    <property type="match status" value="1"/>
</dbReference>
<keyword evidence="2" id="KW-0963">Cytoplasm</keyword>
<name>A0A9D3N7B9_9TELE</name>
<evidence type="ECO:0000256" key="6">
    <source>
        <dbReference type="ARBA" id="ARBA00022840"/>
    </source>
</evidence>
<comment type="subcellular location">
    <subcellularLocation>
        <location evidence="1">Cytoplasm</location>
    </subcellularLocation>
</comment>
<evidence type="ECO:0000256" key="2">
    <source>
        <dbReference type="ARBA" id="ARBA00022490"/>
    </source>
</evidence>
<evidence type="ECO:0000313" key="11">
    <source>
        <dbReference type="EMBL" id="KAG7316094.1"/>
    </source>
</evidence>
<keyword evidence="3" id="KW-0433">Leucine-rich repeat</keyword>
<dbReference type="AlphaFoldDB" id="A0A9D3N7B9"/>
<dbReference type="Pfam" id="PF17779">
    <property type="entry name" value="WHD_NOD2"/>
    <property type="match status" value="1"/>
</dbReference>
<evidence type="ECO:0000256" key="5">
    <source>
        <dbReference type="ARBA" id="ARBA00022741"/>
    </source>
</evidence>
<dbReference type="Pfam" id="PF00622">
    <property type="entry name" value="SPRY"/>
    <property type="match status" value="1"/>
</dbReference>
<feature type="domain" description="B30.2/SPRY" evidence="8">
    <location>
        <begin position="997"/>
        <end position="1195"/>
    </location>
</feature>
<dbReference type="Pfam" id="PF14484">
    <property type="entry name" value="FISNA"/>
    <property type="match status" value="1"/>
</dbReference>
<dbReference type="InterPro" id="IPR007111">
    <property type="entry name" value="NACHT_NTPase"/>
</dbReference>
<evidence type="ECO:0000256" key="7">
    <source>
        <dbReference type="SAM" id="MobiDB-lite"/>
    </source>
</evidence>
<organism evidence="11 12">
    <name type="scientific">Hemibagrus wyckioides</name>
    <dbReference type="NCBI Taxonomy" id="337641"/>
    <lineage>
        <taxon>Eukaryota</taxon>
        <taxon>Metazoa</taxon>
        <taxon>Chordata</taxon>
        <taxon>Craniata</taxon>
        <taxon>Vertebrata</taxon>
        <taxon>Euteleostomi</taxon>
        <taxon>Actinopterygii</taxon>
        <taxon>Neopterygii</taxon>
        <taxon>Teleostei</taxon>
        <taxon>Ostariophysi</taxon>
        <taxon>Siluriformes</taxon>
        <taxon>Bagridae</taxon>
        <taxon>Hemibagrus</taxon>
    </lineage>
</organism>
<dbReference type="OrthoDB" id="120976at2759"/>
<dbReference type="PROSITE" id="PS50837">
    <property type="entry name" value="NACHT"/>
    <property type="match status" value="1"/>
</dbReference>
<comment type="caution">
    <text evidence="11">The sequence shown here is derived from an EMBL/GenBank/DDBJ whole genome shotgun (WGS) entry which is preliminary data.</text>
</comment>
<dbReference type="Pfam" id="PF13765">
    <property type="entry name" value="PRY"/>
    <property type="match status" value="1"/>
</dbReference>
<dbReference type="Pfam" id="PF05729">
    <property type="entry name" value="NACHT"/>
    <property type="match status" value="1"/>
</dbReference>
<dbReference type="Pfam" id="PF02758">
    <property type="entry name" value="PYRIN"/>
    <property type="match status" value="1"/>
</dbReference>
<dbReference type="SMART" id="SM01289">
    <property type="entry name" value="PYRIN"/>
    <property type="match status" value="1"/>
</dbReference>
<evidence type="ECO:0000259" key="10">
    <source>
        <dbReference type="PROSITE" id="PS50837"/>
    </source>
</evidence>
<dbReference type="InterPro" id="IPR004020">
    <property type="entry name" value="DAPIN"/>
</dbReference>
<keyword evidence="4" id="KW-0677">Repeat</keyword>
<dbReference type="Gene3D" id="3.40.50.300">
    <property type="entry name" value="P-loop containing nucleotide triphosphate hydrolases"/>
    <property type="match status" value="1"/>
</dbReference>
<gene>
    <name evidence="11" type="ORF">KOW79_020960</name>
</gene>
<dbReference type="Pfam" id="PF13516">
    <property type="entry name" value="LRR_6"/>
    <property type="match status" value="5"/>
</dbReference>
<evidence type="ECO:0000256" key="3">
    <source>
        <dbReference type="ARBA" id="ARBA00022614"/>
    </source>
</evidence>
<dbReference type="SUPFAM" id="SSF52047">
    <property type="entry name" value="RNI-like"/>
    <property type="match status" value="1"/>
</dbReference>
<dbReference type="InterPro" id="IPR041267">
    <property type="entry name" value="NLRP_HD2"/>
</dbReference>
<feature type="compositionally biased region" description="Basic and acidic residues" evidence="7">
    <location>
        <begin position="106"/>
        <end position="116"/>
    </location>
</feature>
<dbReference type="SMART" id="SM00449">
    <property type="entry name" value="SPRY"/>
    <property type="match status" value="1"/>
</dbReference>
<keyword evidence="6" id="KW-0067">ATP-binding</keyword>
<dbReference type="Gene3D" id="2.60.120.920">
    <property type="match status" value="1"/>
</dbReference>